<accession>A0ABU8S952</accession>
<organism evidence="3 4">
    <name type="scientific">Novosphingobium aquae</name>
    <dbReference type="NCBI Taxonomy" id="3133435"/>
    <lineage>
        <taxon>Bacteria</taxon>
        <taxon>Pseudomonadati</taxon>
        <taxon>Pseudomonadota</taxon>
        <taxon>Alphaproteobacteria</taxon>
        <taxon>Sphingomonadales</taxon>
        <taxon>Sphingomonadaceae</taxon>
        <taxon>Novosphingobium</taxon>
    </lineage>
</organism>
<dbReference type="InterPro" id="IPR000601">
    <property type="entry name" value="PKD_dom"/>
</dbReference>
<proteinExistence type="predicted"/>
<comment type="caution">
    <text evidence="3">The sequence shown here is derived from an EMBL/GenBank/DDBJ whole genome shotgun (WGS) entry which is preliminary data.</text>
</comment>
<gene>
    <name evidence="3" type="ORF">WG900_09215</name>
</gene>
<evidence type="ECO:0000259" key="2">
    <source>
        <dbReference type="Pfam" id="PF00801"/>
    </source>
</evidence>
<dbReference type="Pfam" id="PF00801">
    <property type="entry name" value="PKD"/>
    <property type="match status" value="1"/>
</dbReference>
<evidence type="ECO:0000313" key="3">
    <source>
        <dbReference type="EMBL" id="MEJ6010101.1"/>
    </source>
</evidence>
<name>A0ABU8S952_9SPHN</name>
<keyword evidence="1" id="KW-0732">Signal</keyword>
<sequence length="717" mass="75566">MLSAPSGSRGTLMLGAAALTLACVGNAPAWAAACMPAGETLFGGVDAPLVVDADCIDPDYNSDTLVIDATEAKTLKLPDGGTIGYTEVRAHWPAAGAAQQAPAGGQAAKPAIHSLVWRFPDKKLFRNRFFQQTYPLNIEMLNVVDARFAFETGGGYTVGVNPGNPAVGFRVPAAAAKLAKAYARKHYGTNERIYGYMYGQSGGSVQTIAAAEGTAGVWDGLIPVVIATDGLNTHSFAWGALYNLAIPAEKRKAIAEAAAPGSGKDIHAGLNAEERAVLDEVLSAGFPRAVLETMQFSLGGAMFGFGSVRAFDPGYFTDFWTKPGYEGANTPAFLKAAIVDGTATISSVTRNPQGVATAIVFDPASMPALGSNGADGVQFTVVQDGTANPDKGDAPALRGKLEGTTFKLEDGKNSPALLAALASGSKVRLDNRAAIAMAFYPRHSILENGNPAYNQYRNADGSPRYAQRPKTPIAIPLLSNIGAAGGIVQSGRIRTKTIVFENLYDGNSYPYVASFYAGQVKHALGAKQTQQMFRLYYQENGIHGVFLDPLPGKFGTMTAATGGTLHQVLLDLANWAEKGIAPRASTCHTIDPMNQVVLPASATTRGGHQPVTRLTVNGGKRAEVAVNQSVTLVGRITMPPGPGKVVQYDWYLGTPDAKFEPAIKLAVPKATVIASRTVSFAKPGEYVITFRATGQREGKQDTTTPLNNIDRVRVVVK</sequence>
<keyword evidence="4" id="KW-1185">Reference proteome</keyword>
<dbReference type="EMBL" id="JBBHJY010000004">
    <property type="protein sequence ID" value="MEJ6010101.1"/>
    <property type="molecule type" value="Genomic_DNA"/>
</dbReference>
<evidence type="ECO:0000256" key="1">
    <source>
        <dbReference type="SAM" id="SignalP"/>
    </source>
</evidence>
<evidence type="ECO:0000313" key="4">
    <source>
        <dbReference type="Proteomes" id="UP001379235"/>
    </source>
</evidence>
<dbReference type="Proteomes" id="UP001379235">
    <property type="component" value="Unassembled WGS sequence"/>
</dbReference>
<feature type="signal peptide" evidence="1">
    <location>
        <begin position="1"/>
        <end position="31"/>
    </location>
</feature>
<feature type="domain" description="PKD" evidence="2">
    <location>
        <begin position="614"/>
        <end position="704"/>
    </location>
</feature>
<feature type="chain" id="PRO_5047496338" description="PKD domain-containing protein" evidence="1">
    <location>
        <begin position="32"/>
        <end position="717"/>
    </location>
</feature>
<protein>
    <recommendedName>
        <fullName evidence="2">PKD domain-containing protein</fullName>
    </recommendedName>
</protein>
<reference evidence="3 4" key="1">
    <citation type="submission" date="2024-03" db="EMBL/GenBank/DDBJ databases">
        <authorList>
            <person name="Jo J.-H."/>
        </authorList>
    </citation>
    <scope>NUCLEOTIDE SEQUENCE [LARGE SCALE GENOMIC DNA]</scope>
    <source>
        <strain evidence="3 4">AS3R-12</strain>
    </source>
</reference>
<dbReference type="RefSeq" id="WP_339966573.1">
    <property type="nucleotide sequence ID" value="NZ_JBBHJY010000004.1"/>
</dbReference>